<protein>
    <submittedName>
        <fullName evidence="3">tRNA guanosine(34) transglycosylase Tgt</fullName>
    </submittedName>
</protein>
<organism evidence="3 4">
    <name type="scientific">Chryseobacterium mucoviscidosis</name>
    <dbReference type="NCBI Taxonomy" id="1945581"/>
    <lineage>
        <taxon>Bacteria</taxon>
        <taxon>Pseudomonadati</taxon>
        <taxon>Bacteroidota</taxon>
        <taxon>Flavobacteriia</taxon>
        <taxon>Flavobacteriales</taxon>
        <taxon>Weeksellaceae</taxon>
        <taxon>Chryseobacterium group</taxon>
        <taxon>Chryseobacterium</taxon>
    </lineage>
</organism>
<feature type="non-terminal residue" evidence="3">
    <location>
        <position position="92"/>
    </location>
</feature>
<sequence>RQSAADLTSMDFPGYAIGGLSVGEPKHLMYGVLDYTVPLLPSNKPRYLMGVGSPDALIEGSIRGVDMFDCVLPTRIARNGTTMTSQGRLVVR</sequence>
<evidence type="ECO:0000256" key="1">
    <source>
        <dbReference type="ARBA" id="ARBA00022833"/>
    </source>
</evidence>
<dbReference type="NCBIfam" id="TIGR00449">
    <property type="entry name" value="tgt_general"/>
    <property type="match status" value="1"/>
</dbReference>
<gene>
    <name evidence="3" type="ORF">B0E34_00570</name>
</gene>
<dbReference type="GO" id="GO:0005829">
    <property type="term" value="C:cytosol"/>
    <property type="evidence" value="ECO:0007669"/>
    <property type="project" value="TreeGrafter"/>
</dbReference>
<dbReference type="Gene3D" id="3.20.20.105">
    <property type="entry name" value="Queuine tRNA-ribosyltransferase-like"/>
    <property type="match status" value="1"/>
</dbReference>
<reference evidence="4" key="1">
    <citation type="submission" date="2017-02" db="EMBL/GenBank/DDBJ databases">
        <authorList>
            <person name="Tetz G."/>
            <person name="Tetz V."/>
        </authorList>
    </citation>
    <scope>NUCLEOTIDE SEQUENCE [LARGE SCALE GENOMIC DNA]</scope>
    <source>
        <strain evidence="4">VT16-26</strain>
    </source>
</reference>
<accession>A0A202CGY8</accession>
<dbReference type="PANTHER" id="PTHR43530">
    <property type="entry name" value="QUEUINE TRNA-RIBOSYLTRANSFERASE CATALYTIC SUBUNIT 1"/>
    <property type="match status" value="1"/>
</dbReference>
<dbReference type="SUPFAM" id="SSF51713">
    <property type="entry name" value="tRNA-guanine transglycosylase"/>
    <property type="match status" value="1"/>
</dbReference>
<dbReference type="GO" id="GO:0006400">
    <property type="term" value="P:tRNA modification"/>
    <property type="evidence" value="ECO:0007669"/>
    <property type="project" value="InterPro"/>
</dbReference>
<keyword evidence="1" id="KW-0862">Zinc</keyword>
<proteinExistence type="predicted"/>
<dbReference type="PANTHER" id="PTHR43530:SF1">
    <property type="entry name" value="QUEUINE TRNA-RIBOSYLTRANSFERASE CATALYTIC SUBUNIT 1"/>
    <property type="match status" value="1"/>
</dbReference>
<dbReference type="InterPro" id="IPR002616">
    <property type="entry name" value="tRNA_ribo_trans-like"/>
</dbReference>
<dbReference type="AlphaFoldDB" id="A0A202CGY8"/>
<dbReference type="InterPro" id="IPR036511">
    <property type="entry name" value="TGT-like_sf"/>
</dbReference>
<name>A0A202CGY8_9FLAO</name>
<dbReference type="GO" id="GO:0008479">
    <property type="term" value="F:tRNA-guanosine(34) queuine transglycosylase activity"/>
    <property type="evidence" value="ECO:0007669"/>
    <property type="project" value="TreeGrafter"/>
</dbReference>
<comment type="caution">
    <text evidence="3">The sequence shown here is derived from an EMBL/GenBank/DDBJ whole genome shotgun (WGS) entry which is preliminary data.</text>
</comment>
<feature type="domain" description="tRNA-guanine(15) transglycosylase-like" evidence="2">
    <location>
        <begin position="1"/>
        <end position="91"/>
    </location>
</feature>
<feature type="non-terminal residue" evidence="3">
    <location>
        <position position="1"/>
    </location>
</feature>
<dbReference type="Proteomes" id="UP000196355">
    <property type="component" value="Unassembled WGS sequence"/>
</dbReference>
<evidence type="ECO:0000259" key="2">
    <source>
        <dbReference type="Pfam" id="PF01702"/>
    </source>
</evidence>
<dbReference type="EMBL" id="MVAG01000033">
    <property type="protein sequence ID" value="OVE62948.1"/>
    <property type="molecule type" value="Genomic_DNA"/>
</dbReference>
<evidence type="ECO:0000313" key="3">
    <source>
        <dbReference type="EMBL" id="OVE62948.1"/>
    </source>
</evidence>
<keyword evidence="4" id="KW-1185">Reference proteome</keyword>
<dbReference type="Pfam" id="PF01702">
    <property type="entry name" value="TGT"/>
    <property type="match status" value="1"/>
</dbReference>
<evidence type="ECO:0000313" key="4">
    <source>
        <dbReference type="Proteomes" id="UP000196355"/>
    </source>
</evidence>